<keyword evidence="4" id="KW-0963">Cytoplasm</keyword>
<feature type="compositionally biased region" description="Polar residues" evidence="11">
    <location>
        <begin position="158"/>
        <end position="168"/>
    </location>
</feature>
<dbReference type="AlphaFoldDB" id="A0AAV3B0Q2"/>
<dbReference type="InterPro" id="IPR019038">
    <property type="entry name" value="POLD3"/>
</dbReference>
<gene>
    <name evidence="12" type="ORF">GDO54_000149</name>
</gene>
<evidence type="ECO:0000256" key="3">
    <source>
        <dbReference type="ARBA" id="ARBA00017589"/>
    </source>
</evidence>
<comment type="subcellular location">
    <subcellularLocation>
        <location evidence="2">Cytoplasm</location>
    </subcellularLocation>
    <subcellularLocation>
        <location evidence="1">Nucleus</location>
    </subcellularLocation>
</comment>
<feature type="compositionally biased region" description="Basic residues" evidence="11">
    <location>
        <begin position="352"/>
        <end position="361"/>
    </location>
</feature>
<accession>A0AAV3B0Q2</accession>
<feature type="compositionally biased region" description="Basic and acidic residues" evidence="11">
    <location>
        <begin position="201"/>
        <end position="214"/>
    </location>
</feature>
<evidence type="ECO:0000313" key="13">
    <source>
        <dbReference type="Proteomes" id="UP001181693"/>
    </source>
</evidence>
<dbReference type="PANTHER" id="PTHR17598">
    <property type="entry name" value="DNA POLYMERASE DELTA SUBUNIT 3"/>
    <property type="match status" value="1"/>
</dbReference>
<dbReference type="Gene3D" id="3.90.1030.20">
    <property type="entry name" value="DNA polymerase delta, p66 (Cdc27) subunit, wHTH domain"/>
    <property type="match status" value="1"/>
</dbReference>
<keyword evidence="5" id="KW-0235">DNA replication</keyword>
<feature type="region of interest" description="Disordered" evidence="11">
    <location>
        <begin position="158"/>
        <end position="440"/>
    </location>
</feature>
<evidence type="ECO:0000256" key="2">
    <source>
        <dbReference type="ARBA" id="ARBA00004496"/>
    </source>
</evidence>
<dbReference type="GO" id="GO:1904161">
    <property type="term" value="P:DNA synthesis involved in UV-damage excision repair"/>
    <property type="evidence" value="ECO:0007669"/>
    <property type="project" value="TreeGrafter"/>
</dbReference>
<dbReference type="FunFam" id="3.90.1030.20:FF:000001">
    <property type="entry name" value="DNA polymerase delta 3, accessory subunit"/>
    <property type="match status" value="1"/>
</dbReference>
<name>A0AAV3B0Q2_PYXAD</name>
<evidence type="ECO:0000313" key="12">
    <source>
        <dbReference type="EMBL" id="DBA32349.1"/>
    </source>
</evidence>
<dbReference type="Proteomes" id="UP001181693">
    <property type="component" value="Unassembled WGS sequence"/>
</dbReference>
<dbReference type="InterPro" id="IPR041913">
    <property type="entry name" value="POLD3_sf"/>
</dbReference>
<dbReference type="Pfam" id="PF09507">
    <property type="entry name" value="CDC27"/>
    <property type="match status" value="1"/>
</dbReference>
<keyword evidence="8" id="KW-0234">DNA repair</keyword>
<keyword evidence="9" id="KW-0539">Nucleus</keyword>
<dbReference type="EMBL" id="DYDO01000001">
    <property type="protein sequence ID" value="DBA32349.1"/>
    <property type="molecule type" value="Genomic_DNA"/>
</dbReference>
<feature type="compositionally biased region" description="Low complexity" evidence="11">
    <location>
        <begin position="215"/>
        <end position="226"/>
    </location>
</feature>
<keyword evidence="7" id="KW-0228">DNA excision</keyword>
<feature type="compositionally biased region" description="Low complexity" evidence="11">
    <location>
        <begin position="392"/>
        <end position="410"/>
    </location>
</feature>
<sequence>MEELYLDNIDELVTDHNKIVTYKWLSHTLGVHVNQAKQMLYDYVTRKRKENQSAPVHVTYLLSGKCVKEGFPYHKVAVVKEETLEAAKSKLAVVANIHVYSVQKATLKDSAPLFSTDYDIVKNNLHNCNKFSAIQCPAAVPRSAEEIAQLHKVNYQPTQEVTTSSTHKVNGHPSPPVAKSATQQPKGIMGMFSRPASKSQEPPKETKTEPKEASPPETSSKSSTKSRPMDNFFGKAALNKPKESPPANEPVKVEKPTSQPIDVPPPPQPKEVKGTKAPEREKRPKRAEMSDSDEEEVKLVKKRRRIKHRPDSSDEDDEIPMHDVKTPSPQPQPAVKMETETPPQPHTQPGEKKRRRRRVLKSKQFLDEEGCMVTEKVYESESCTDSGEEFTTSKPTAANPSTSTAASKPSTKAETKTSKKGPVSSKGTKQASIMGFFQKK</sequence>
<dbReference type="GO" id="GO:0005737">
    <property type="term" value="C:cytoplasm"/>
    <property type="evidence" value="ECO:0007669"/>
    <property type="project" value="UniProtKB-SubCell"/>
</dbReference>
<dbReference type="GO" id="GO:0003887">
    <property type="term" value="F:DNA-directed DNA polymerase activity"/>
    <property type="evidence" value="ECO:0007669"/>
    <property type="project" value="TreeGrafter"/>
</dbReference>
<evidence type="ECO:0000256" key="9">
    <source>
        <dbReference type="ARBA" id="ARBA00023242"/>
    </source>
</evidence>
<reference evidence="12" key="1">
    <citation type="thesis" date="2020" institute="ProQuest LLC" country="789 East Eisenhower Parkway, Ann Arbor, MI, USA">
        <title>Comparative Genomics and Chromosome Evolution.</title>
        <authorList>
            <person name="Mudd A.B."/>
        </authorList>
    </citation>
    <scope>NUCLEOTIDE SEQUENCE</scope>
    <source>
        <strain evidence="12">1538</strain>
        <tissue evidence="12">Blood</tissue>
    </source>
</reference>
<protein>
    <recommendedName>
        <fullName evidence="3">DNA polymerase delta subunit 3</fullName>
    </recommendedName>
    <alternativeName>
        <fullName evidence="10">DNA polymerase delta subunit p66</fullName>
    </alternativeName>
</protein>
<evidence type="ECO:0000256" key="5">
    <source>
        <dbReference type="ARBA" id="ARBA00022705"/>
    </source>
</evidence>
<dbReference type="GO" id="GO:0006297">
    <property type="term" value="P:nucleotide-excision repair, DNA gap filling"/>
    <property type="evidence" value="ECO:0007669"/>
    <property type="project" value="TreeGrafter"/>
</dbReference>
<evidence type="ECO:0000256" key="4">
    <source>
        <dbReference type="ARBA" id="ARBA00022490"/>
    </source>
</evidence>
<evidence type="ECO:0000256" key="6">
    <source>
        <dbReference type="ARBA" id="ARBA00022763"/>
    </source>
</evidence>
<keyword evidence="6" id="KW-0227">DNA damage</keyword>
<dbReference type="GO" id="GO:0043625">
    <property type="term" value="C:delta DNA polymerase complex"/>
    <property type="evidence" value="ECO:0007669"/>
    <property type="project" value="InterPro"/>
</dbReference>
<feature type="compositionally biased region" description="Basic and acidic residues" evidence="11">
    <location>
        <begin position="270"/>
        <end position="289"/>
    </location>
</feature>
<dbReference type="PANTHER" id="PTHR17598:SF13">
    <property type="entry name" value="DNA POLYMERASE DELTA SUBUNIT 3"/>
    <property type="match status" value="1"/>
</dbReference>
<evidence type="ECO:0000256" key="11">
    <source>
        <dbReference type="SAM" id="MobiDB-lite"/>
    </source>
</evidence>
<comment type="caution">
    <text evidence="12">The sequence shown here is derived from an EMBL/GenBank/DDBJ whole genome shotgun (WGS) entry which is preliminary data.</text>
</comment>
<evidence type="ECO:0000256" key="7">
    <source>
        <dbReference type="ARBA" id="ARBA00022769"/>
    </source>
</evidence>
<evidence type="ECO:0000256" key="10">
    <source>
        <dbReference type="ARBA" id="ARBA00083711"/>
    </source>
</evidence>
<organism evidence="12 13">
    <name type="scientific">Pyxicephalus adspersus</name>
    <name type="common">African bullfrog</name>
    <dbReference type="NCBI Taxonomy" id="30357"/>
    <lineage>
        <taxon>Eukaryota</taxon>
        <taxon>Metazoa</taxon>
        <taxon>Chordata</taxon>
        <taxon>Craniata</taxon>
        <taxon>Vertebrata</taxon>
        <taxon>Euteleostomi</taxon>
        <taxon>Amphibia</taxon>
        <taxon>Batrachia</taxon>
        <taxon>Anura</taxon>
        <taxon>Neobatrachia</taxon>
        <taxon>Ranoidea</taxon>
        <taxon>Pyxicephalidae</taxon>
        <taxon>Pyxicephalinae</taxon>
        <taxon>Pyxicephalus</taxon>
    </lineage>
</organism>
<dbReference type="GO" id="GO:0006271">
    <property type="term" value="P:DNA strand elongation involved in DNA replication"/>
    <property type="evidence" value="ECO:0007669"/>
    <property type="project" value="TreeGrafter"/>
</dbReference>
<evidence type="ECO:0000256" key="1">
    <source>
        <dbReference type="ARBA" id="ARBA00004123"/>
    </source>
</evidence>
<keyword evidence="13" id="KW-1185">Reference proteome</keyword>
<evidence type="ECO:0000256" key="8">
    <source>
        <dbReference type="ARBA" id="ARBA00023204"/>
    </source>
</evidence>
<proteinExistence type="predicted"/>